<evidence type="ECO:0000256" key="5">
    <source>
        <dbReference type="ARBA" id="ARBA00023136"/>
    </source>
</evidence>
<dbReference type="OrthoDB" id="4374980at2"/>
<evidence type="ECO:0000256" key="1">
    <source>
        <dbReference type="ARBA" id="ARBA00004141"/>
    </source>
</evidence>
<keyword evidence="7" id="KW-1185">Reference proteome</keyword>
<comment type="subcellular location">
    <subcellularLocation>
        <location evidence="1">Membrane</location>
        <topology evidence="1">Multi-pass membrane protein</topology>
    </subcellularLocation>
</comment>
<organism evidence="6 7">
    <name type="scientific">Gordonia oryzae</name>
    <dbReference type="NCBI Taxonomy" id="2487349"/>
    <lineage>
        <taxon>Bacteria</taxon>
        <taxon>Bacillati</taxon>
        <taxon>Actinomycetota</taxon>
        <taxon>Actinomycetes</taxon>
        <taxon>Mycobacteriales</taxon>
        <taxon>Gordoniaceae</taxon>
        <taxon>Gordonia</taxon>
    </lineage>
</organism>
<dbReference type="AlphaFoldDB" id="A0A3N4GJI1"/>
<reference evidence="6 7" key="1">
    <citation type="submission" date="2018-11" db="EMBL/GenBank/DDBJ databases">
        <title>Draft genome sequence of Gordonia sp. RS15-1S isolated from rice stems.</title>
        <authorList>
            <person name="Muangham S."/>
        </authorList>
    </citation>
    <scope>NUCLEOTIDE SEQUENCE [LARGE SCALE GENOMIC DNA]</scope>
    <source>
        <strain evidence="6 7">RS15-1S</strain>
    </source>
</reference>
<name>A0A3N4GJI1_9ACTN</name>
<keyword evidence="4" id="KW-1133">Transmembrane helix</keyword>
<dbReference type="RefSeq" id="WP_123928931.1">
    <property type="nucleotide sequence ID" value="NZ_JBPSDP010000005.1"/>
</dbReference>
<accession>A0A3N4GJI1</accession>
<proteinExistence type="inferred from homology"/>
<dbReference type="GO" id="GO:0016020">
    <property type="term" value="C:membrane"/>
    <property type="evidence" value="ECO:0007669"/>
    <property type="project" value="UniProtKB-SubCell"/>
</dbReference>
<dbReference type="InterPro" id="IPR012506">
    <property type="entry name" value="TMEM86B-like"/>
</dbReference>
<comment type="similarity">
    <text evidence="2">Belongs to the TMEM86 family.</text>
</comment>
<evidence type="ECO:0000256" key="4">
    <source>
        <dbReference type="ARBA" id="ARBA00022989"/>
    </source>
</evidence>
<keyword evidence="5" id="KW-0472">Membrane</keyword>
<gene>
    <name evidence="6" type="ORF">EF294_10090</name>
</gene>
<dbReference type="Proteomes" id="UP000267536">
    <property type="component" value="Unassembled WGS sequence"/>
</dbReference>
<comment type="caution">
    <text evidence="6">The sequence shown here is derived from an EMBL/GenBank/DDBJ whole genome shotgun (WGS) entry which is preliminary data.</text>
</comment>
<evidence type="ECO:0000313" key="6">
    <source>
        <dbReference type="EMBL" id="RPA62335.1"/>
    </source>
</evidence>
<evidence type="ECO:0000256" key="2">
    <source>
        <dbReference type="ARBA" id="ARBA00007375"/>
    </source>
</evidence>
<evidence type="ECO:0000313" key="7">
    <source>
        <dbReference type="Proteomes" id="UP000267536"/>
    </source>
</evidence>
<keyword evidence="3" id="KW-0812">Transmembrane</keyword>
<dbReference type="Pfam" id="PF07947">
    <property type="entry name" value="YhhN"/>
    <property type="match status" value="1"/>
</dbReference>
<protein>
    <submittedName>
        <fullName evidence="6">Lysoplasmalogenase</fullName>
    </submittedName>
</protein>
<evidence type="ECO:0000256" key="3">
    <source>
        <dbReference type="ARBA" id="ARBA00022692"/>
    </source>
</evidence>
<sequence length="229" mass="24426">MRRLPYALASGVAAITGAYGSRRAAALTKPVPLALLAVEVGRRWHTRAPVDNALLGAAVVCSAAGDRAMLTEEFTPTTPEDQRTRLPLAHPLSTKDSRLALGAALFAGAQLSYCALLWRRGARPRVREVAPRMLALAESAAVIGYHRPRLLSVLGPYGNTLATMSALAASAPTGQPTLRIGGLLFLASDLSILNRRHLMSNPVRRRAVEVWVLASYFTAQALLVGTLAE</sequence>
<dbReference type="EMBL" id="RKMH01000006">
    <property type="protein sequence ID" value="RPA62335.1"/>
    <property type="molecule type" value="Genomic_DNA"/>
</dbReference>